<evidence type="ECO:0000313" key="3">
    <source>
        <dbReference type="Proteomes" id="UP000503483"/>
    </source>
</evidence>
<name>A0A6M8EHA0_9BACT</name>
<dbReference type="EMBL" id="CP042652">
    <property type="protein sequence ID" value="QKE28776.1"/>
    <property type="molecule type" value="Genomic_DNA"/>
</dbReference>
<feature type="region of interest" description="Disordered" evidence="1">
    <location>
        <begin position="66"/>
        <end position="135"/>
    </location>
</feature>
<evidence type="ECO:0000313" key="2">
    <source>
        <dbReference type="EMBL" id="QKE28776.1"/>
    </source>
</evidence>
<dbReference type="Proteomes" id="UP000503483">
    <property type="component" value="Chromosome"/>
</dbReference>
<accession>A0A6M8EHA0</accession>
<dbReference type="KEGG" id="paco:AACT_1619"/>
<proteinExistence type="predicted"/>
<dbReference type="AlphaFoldDB" id="A0A6M8EHA0"/>
<organism evidence="2 3">
    <name type="scientific">Arcobacter acticola</name>
    <dbReference type="NCBI Taxonomy" id="1849015"/>
    <lineage>
        <taxon>Bacteria</taxon>
        <taxon>Pseudomonadati</taxon>
        <taxon>Campylobacterota</taxon>
        <taxon>Epsilonproteobacteria</taxon>
        <taxon>Campylobacterales</taxon>
        <taxon>Arcobacteraceae</taxon>
        <taxon>Arcobacter</taxon>
    </lineage>
</organism>
<dbReference type="RefSeq" id="WP_228720462.1">
    <property type="nucleotide sequence ID" value="NZ_CP042652.1"/>
</dbReference>
<feature type="compositionally biased region" description="Basic and acidic residues" evidence="1">
    <location>
        <begin position="80"/>
        <end position="90"/>
    </location>
</feature>
<sequence length="197" mass="20919">MINSISSNSTIMADLAKSTSSTSSSSSLTAAQLETISSILNSYDSSNLSAIDAQSIIASFEEARIEPSSELESAMSDLGFDAKEVGDLGRSDAQSGMPPPPPSEEEVSSISSLLDSLLSTDEEDETSTSSSTSDIMDYTSRILSLNDSSKEEVMNLLDKYSSEDSTYSQSETNALLKASLSEILSDNSNYKSVSFYG</sequence>
<gene>
    <name evidence="2" type="ORF">AACT_1619</name>
</gene>
<feature type="compositionally biased region" description="Low complexity" evidence="1">
    <location>
        <begin position="108"/>
        <end position="119"/>
    </location>
</feature>
<reference evidence="2 3" key="1">
    <citation type="submission" date="2019-08" db="EMBL/GenBank/DDBJ databases">
        <title>Complete genome sequence of Arcobacter acticola.</title>
        <authorList>
            <person name="Miller W."/>
        </authorList>
    </citation>
    <scope>NUCLEOTIDE SEQUENCE [LARGE SCALE GENOMIC DNA]</scope>
    <source>
        <strain evidence="2 3">KCTC 52212</strain>
    </source>
</reference>
<keyword evidence="3" id="KW-1185">Reference proteome</keyword>
<protein>
    <submittedName>
        <fullName evidence="2">Uncharacterized protein</fullName>
    </submittedName>
</protein>
<evidence type="ECO:0000256" key="1">
    <source>
        <dbReference type="SAM" id="MobiDB-lite"/>
    </source>
</evidence>